<keyword evidence="1" id="KW-0472">Membrane</keyword>
<protein>
    <submittedName>
        <fullName evidence="2">8571_t:CDS:1</fullName>
    </submittedName>
</protein>
<feature type="transmembrane region" description="Helical" evidence="1">
    <location>
        <begin position="20"/>
        <end position="41"/>
    </location>
</feature>
<accession>A0A9N9K5X2</accession>
<name>A0A9N9K5X2_9GLOM</name>
<dbReference type="EMBL" id="CAJVPY010049236">
    <property type="protein sequence ID" value="CAG8812765.1"/>
    <property type="molecule type" value="Genomic_DNA"/>
</dbReference>
<feature type="non-terminal residue" evidence="2">
    <location>
        <position position="42"/>
    </location>
</feature>
<evidence type="ECO:0000313" key="2">
    <source>
        <dbReference type="EMBL" id="CAG8812765.1"/>
    </source>
</evidence>
<gene>
    <name evidence="2" type="ORF">DERYTH_LOCUS25690</name>
</gene>
<dbReference type="Proteomes" id="UP000789405">
    <property type="component" value="Unassembled WGS sequence"/>
</dbReference>
<organism evidence="2 3">
    <name type="scientific">Dentiscutata erythropus</name>
    <dbReference type="NCBI Taxonomy" id="1348616"/>
    <lineage>
        <taxon>Eukaryota</taxon>
        <taxon>Fungi</taxon>
        <taxon>Fungi incertae sedis</taxon>
        <taxon>Mucoromycota</taxon>
        <taxon>Glomeromycotina</taxon>
        <taxon>Glomeromycetes</taxon>
        <taxon>Diversisporales</taxon>
        <taxon>Gigasporaceae</taxon>
        <taxon>Dentiscutata</taxon>
    </lineage>
</organism>
<keyword evidence="3" id="KW-1185">Reference proteome</keyword>
<reference evidence="2" key="1">
    <citation type="submission" date="2021-06" db="EMBL/GenBank/DDBJ databases">
        <authorList>
            <person name="Kallberg Y."/>
            <person name="Tangrot J."/>
            <person name="Rosling A."/>
        </authorList>
    </citation>
    <scope>NUCLEOTIDE SEQUENCE</scope>
    <source>
        <strain evidence="2">MA453B</strain>
    </source>
</reference>
<feature type="non-terminal residue" evidence="2">
    <location>
        <position position="1"/>
    </location>
</feature>
<keyword evidence="1" id="KW-0812">Transmembrane</keyword>
<dbReference type="AlphaFoldDB" id="A0A9N9K5X2"/>
<proteinExistence type="predicted"/>
<evidence type="ECO:0000313" key="3">
    <source>
        <dbReference type="Proteomes" id="UP000789405"/>
    </source>
</evidence>
<evidence type="ECO:0000256" key="1">
    <source>
        <dbReference type="SAM" id="Phobius"/>
    </source>
</evidence>
<keyword evidence="1" id="KW-1133">Transmembrane helix</keyword>
<sequence>VVGFWGVVDDQPWSRRRDLGWAVGVALWASGAAFFSPIDVIV</sequence>
<comment type="caution">
    <text evidence="2">The sequence shown here is derived from an EMBL/GenBank/DDBJ whole genome shotgun (WGS) entry which is preliminary data.</text>
</comment>